<name>A0A1M4V5S6_9BACT</name>
<dbReference type="EMBL" id="FQUS01000002">
    <property type="protein sequence ID" value="SHE64233.1"/>
    <property type="molecule type" value="Genomic_DNA"/>
</dbReference>
<proteinExistence type="predicted"/>
<dbReference type="OrthoDB" id="9778719at2"/>
<evidence type="ECO:0000313" key="1">
    <source>
        <dbReference type="EMBL" id="SHE64233.1"/>
    </source>
</evidence>
<dbReference type="AlphaFoldDB" id="A0A1M4V5S6"/>
<accession>A0A1M4V5S6</accession>
<reference evidence="1 2" key="1">
    <citation type="submission" date="2016-11" db="EMBL/GenBank/DDBJ databases">
        <authorList>
            <person name="Jaros S."/>
            <person name="Januszkiewicz K."/>
            <person name="Wedrychowicz H."/>
        </authorList>
    </citation>
    <scope>NUCLEOTIDE SEQUENCE [LARGE SCALE GENOMIC DNA]</scope>
    <source>
        <strain evidence="1 2">DSM 21986</strain>
    </source>
</reference>
<dbReference type="InterPro" id="IPR024078">
    <property type="entry name" value="LmbE-like_dom_sf"/>
</dbReference>
<keyword evidence="2" id="KW-1185">Reference proteome</keyword>
<protein>
    <submittedName>
        <fullName evidence="1">N-acetylglucosaminyl deacetylase, LmbE family</fullName>
    </submittedName>
</protein>
<dbReference type="STRING" id="1194090.SAMN05443144_102204"/>
<dbReference type="InterPro" id="IPR003737">
    <property type="entry name" value="GlcNAc_PI_deacetylase-related"/>
</dbReference>
<dbReference type="Pfam" id="PF02585">
    <property type="entry name" value="PIG-L"/>
    <property type="match status" value="1"/>
</dbReference>
<evidence type="ECO:0000313" key="2">
    <source>
        <dbReference type="Proteomes" id="UP000184041"/>
    </source>
</evidence>
<dbReference type="SUPFAM" id="SSF102588">
    <property type="entry name" value="LmbE-like"/>
    <property type="match status" value="1"/>
</dbReference>
<gene>
    <name evidence="1" type="ORF">SAMN05443144_102204</name>
</gene>
<dbReference type="Gene3D" id="3.40.50.10320">
    <property type="entry name" value="LmbE-like"/>
    <property type="match status" value="1"/>
</dbReference>
<sequence>MKRKDFLQTGLTTGALLGSPVYLSSLGDNKIKPEDEDPDLFGNELVVEKMQKGQPHKGKVLAVIQPHSDDISLFAGGTVAKLIKEGYTGYLIRTSNDEKAGRGSTRGEVIVNNEKSNEAVAEVLGLEKTYDFYNRNHQMDEVNIQDLKGRLIFLFRMLKVDTVVSYDPWAHYEENPDHYITARAVEAARWMAGSSRNYPEHFDAGVEPNSVSEMYYFARYQNKSRQYINRIVDISEVIDTKVRANMVNTTQGPGGHAGSRLRRRLSEEGKKLPILGEDDETANFNYIKHIMLDMDSMRLRWGTPSDKKVGEKYGLEWAERIHYVGPASQPTKLDQYIEENAVSV</sequence>
<dbReference type="RefSeq" id="WP_073059326.1">
    <property type="nucleotide sequence ID" value="NZ_FQUS01000002.1"/>
</dbReference>
<dbReference type="Proteomes" id="UP000184041">
    <property type="component" value="Unassembled WGS sequence"/>
</dbReference>
<organism evidence="1 2">
    <name type="scientific">Fodinibius roseus</name>
    <dbReference type="NCBI Taxonomy" id="1194090"/>
    <lineage>
        <taxon>Bacteria</taxon>
        <taxon>Pseudomonadati</taxon>
        <taxon>Balneolota</taxon>
        <taxon>Balneolia</taxon>
        <taxon>Balneolales</taxon>
        <taxon>Balneolaceae</taxon>
        <taxon>Fodinibius</taxon>
    </lineage>
</organism>